<dbReference type="SUPFAM" id="SSF88874">
    <property type="entry name" value="Receptor-binding domain of short tail fibre protein gp12"/>
    <property type="match status" value="1"/>
</dbReference>
<dbReference type="Pfam" id="PF07484">
    <property type="entry name" value="Collar"/>
    <property type="match status" value="1"/>
</dbReference>
<comment type="caution">
    <text evidence="2">The sequence shown here is derived from an EMBL/GenBank/DDBJ whole genome shotgun (WGS) entry which is preliminary data.</text>
</comment>
<evidence type="ECO:0000259" key="1">
    <source>
        <dbReference type="Pfam" id="PF07484"/>
    </source>
</evidence>
<dbReference type="Gene3D" id="3.90.1340.10">
    <property type="entry name" value="Phage tail collar domain"/>
    <property type="match status" value="1"/>
</dbReference>
<feature type="domain" description="Phage tail collar" evidence="1">
    <location>
        <begin position="7"/>
        <end position="62"/>
    </location>
</feature>
<dbReference type="Proteomes" id="UP000625631">
    <property type="component" value="Unassembled WGS sequence"/>
</dbReference>
<protein>
    <submittedName>
        <fullName evidence="2">Phage tail protein</fullName>
    </submittedName>
</protein>
<reference evidence="2 3" key="1">
    <citation type="submission" date="2020-12" db="EMBL/GenBank/DDBJ databases">
        <title>Hymenobacter sp.</title>
        <authorList>
            <person name="Kim M.K."/>
        </authorList>
    </citation>
    <scope>NUCLEOTIDE SEQUENCE [LARGE SCALE GENOMIC DNA]</scope>
    <source>
        <strain evidence="2 3">BT442</strain>
    </source>
</reference>
<sequence length="182" mass="18253">MSTPYIGQVIAVGFNFAPVGYVACNGQLLQIAEYETLFTLIGTTYGGDGITTFAVPNMNGRLAVGAQGQGPGLSSYSLGTTVGTENVTLTTSQLPVHGHTANAPLQAVTTGTASAGPVGKFPATSPIAKPYAAAATAGATLSPQALTATLGVTGGSQPHSNLQPSLAMNFIISTEGIYPPQP</sequence>
<dbReference type="InterPro" id="IPR037053">
    <property type="entry name" value="Phage_tail_collar_dom_sf"/>
</dbReference>
<accession>A0ABS0Q8N5</accession>
<evidence type="ECO:0000313" key="2">
    <source>
        <dbReference type="EMBL" id="MBH8559025.1"/>
    </source>
</evidence>
<dbReference type="InterPro" id="IPR011083">
    <property type="entry name" value="Phage_tail_collar_dom"/>
</dbReference>
<keyword evidence="3" id="KW-1185">Reference proteome</keyword>
<name>A0ABS0Q8N5_9BACT</name>
<evidence type="ECO:0000313" key="3">
    <source>
        <dbReference type="Proteomes" id="UP000625631"/>
    </source>
</evidence>
<organism evidence="2 3">
    <name type="scientific">Hymenobacter negativus</name>
    <dbReference type="NCBI Taxonomy" id="2795026"/>
    <lineage>
        <taxon>Bacteria</taxon>
        <taxon>Pseudomonadati</taxon>
        <taxon>Bacteroidota</taxon>
        <taxon>Cytophagia</taxon>
        <taxon>Cytophagales</taxon>
        <taxon>Hymenobacteraceae</taxon>
        <taxon>Hymenobacter</taxon>
    </lineage>
</organism>
<dbReference type="RefSeq" id="WP_198075873.1">
    <property type="nucleotide sequence ID" value="NZ_JAEDAE010000005.1"/>
</dbReference>
<proteinExistence type="predicted"/>
<gene>
    <name evidence="2" type="ORF">I7X13_13250</name>
</gene>
<dbReference type="EMBL" id="JAEDAE010000005">
    <property type="protein sequence ID" value="MBH8559025.1"/>
    <property type="molecule type" value="Genomic_DNA"/>
</dbReference>